<evidence type="ECO:0000313" key="1">
    <source>
        <dbReference type="EMBL" id="GIO41307.1"/>
    </source>
</evidence>
<gene>
    <name evidence="1" type="ORF">J41TS4_10650</name>
</gene>
<proteinExistence type="predicted"/>
<evidence type="ECO:0000313" key="2">
    <source>
        <dbReference type="Proteomes" id="UP000678895"/>
    </source>
</evidence>
<dbReference type="RefSeq" id="WP_301625454.1">
    <property type="nucleotide sequence ID" value="NZ_BORS01000003.1"/>
</dbReference>
<dbReference type="EMBL" id="BORS01000003">
    <property type="protein sequence ID" value="GIO41307.1"/>
    <property type="molecule type" value="Genomic_DNA"/>
</dbReference>
<sequence>MKCRCEFYKPDTLIEIDEFQQISGFAIPNDLQDFFLIHKYDDVLICIHNDRQAIGKREYLYVRSIYTPSDHVGEHLQLSFEIFLDMLLVSNGELFGDWPKITSEFFTVTSKEKPNYPTKFYFRVSSHSSVFYGYRFNSIDQEVRLGQDEQ</sequence>
<name>A0A920CLQ1_9BACL</name>
<dbReference type="AlphaFoldDB" id="A0A920CLQ1"/>
<organism evidence="1 2">
    <name type="scientific">Paenibacillus apis</name>
    <dbReference type="NCBI Taxonomy" id="1792174"/>
    <lineage>
        <taxon>Bacteria</taxon>
        <taxon>Bacillati</taxon>
        <taxon>Bacillota</taxon>
        <taxon>Bacilli</taxon>
        <taxon>Bacillales</taxon>
        <taxon>Paenibacillaceae</taxon>
        <taxon>Paenibacillus</taxon>
    </lineage>
</organism>
<protein>
    <recommendedName>
        <fullName evidence="3">Knr4/Smi1-like domain-containing protein</fullName>
    </recommendedName>
</protein>
<accession>A0A920CLQ1</accession>
<dbReference type="Proteomes" id="UP000678895">
    <property type="component" value="Unassembled WGS sequence"/>
</dbReference>
<keyword evidence="2" id="KW-1185">Reference proteome</keyword>
<evidence type="ECO:0008006" key="3">
    <source>
        <dbReference type="Google" id="ProtNLM"/>
    </source>
</evidence>
<comment type="caution">
    <text evidence="1">The sequence shown here is derived from an EMBL/GenBank/DDBJ whole genome shotgun (WGS) entry which is preliminary data.</text>
</comment>
<reference evidence="1" key="1">
    <citation type="submission" date="2021-03" db="EMBL/GenBank/DDBJ databases">
        <title>Antimicrobial resistance genes in bacteria isolated from Japanese honey, and their potential for conferring macrolide and lincosamide resistance in the American foulbrood pathogen Paenibacillus larvae.</title>
        <authorList>
            <person name="Okamoto M."/>
            <person name="Kumagai M."/>
            <person name="Kanamori H."/>
            <person name="Takamatsu D."/>
        </authorList>
    </citation>
    <scope>NUCLEOTIDE SEQUENCE</scope>
    <source>
        <strain evidence="1">J41TS4</strain>
    </source>
</reference>